<evidence type="ECO:0000313" key="2">
    <source>
        <dbReference type="EMBL" id="TRB01903.1"/>
    </source>
</evidence>
<dbReference type="EMBL" id="SGOE01000010">
    <property type="protein sequence ID" value="TRB01903.1"/>
    <property type="molecule type" value="Genomic_DNA"/>
</dbReference>
<proteinExistence type="predicted"/>
<accession>A0A546XMB2</accession>
<protein>
    <submittedName>
        <fullName evidence="2">Uncharacterized protein</fullName>
    </submittedName>
</protein>
<evidence type="ECO:0000256" key="1">
    <source>
        <dbReference type="SAM" id="MobiDB-lite"/>
    </source>
</evidence>
<dbReference type="PROSITE" id="PS51257">
    <property type="entry name" value="PROKAR_LIPOPROTEIN"/>
    <property type="match status" value="1"/>
</dbReference>
<dbReference type="RefSeq" id="WP_142859449.1">
    <property type="nucleotide sequence ID" value="NZ_SGOE01000010.1"/>
</dbReference>
<comment type="caution">
    <text evidence="2">The sequence shown here is derived from an EMBL/GenBank/DDBJ whole genome shotgun (WGS) entry which is preliminary data.</text>
</comment>
<feature type="region of interest" description="Disordered" evidence="1">
    <location>
        <begin position="74"/>
        <end position="116"/>
    </location>
</feature>
<organism evidence="2 3">
    <name type="scientific">Agrobacterium tumefaciens</name>
    <dbReference type="NCBI Taxonomy" id="358"/>
    <lineage>
        <taxon>Bacteria</taxon>
        <taxon>Pseudomonadati</taxon>
        <taxon>Pseudomonadota</taxon>
        <taxon>Alphaproteobacteria</taxon>
        <taxon>Hyphomicrobiales</taxon>
        <taxon>Rhizobiaceae</taxon>
        <taxon>Rhizobium/Agrobacterium group</taxon>
        <taxon>Agrobacterium</taxon>
        <taxon>Agrobacterium tumefaciens complex</taxon>
    </lineage>
</organism>
<dbReference type="AlphaFoldDB" id="A0A546XMB2"/>
<dbReference type="Proteomes" id="UP000317023">
    <property type="component" value="Unassembled WGS sequence"/>
</dbReference>
<evidence type="ECO:0000313" key="3">
    <source>
        <dbReference type="Proteomes" id="UP000317023"/>
    </source>
</evidence>
<name>A0A546XMB2_AGRTU</name>
<feature type="compositionally biased region" description="Polar residues" evidence="1">
    <location>
        <begin position="90"/>
        <end position="100"/>
    </location>
</feature>
<feature type="compositionally biased region" description="Polar residues" evidence="1">
    <location>
        <begin position="107"/>
        <end position="116"/>
    </location>
</feature>
<gene>
    <name evidence="2" type="ORF">EXN61_24015</name>
</gene>
<sequence length="116" mass="12333">MVKSLKRLEQLRTTISFALTSSCHDGDISGHCGQNKSGIPDDASGVVTFRLTPCIVSLPSVTLASETASPQGAIFLQEGSKAQNKRPGFNPTSHNHSNLQPVHPWSAGSNDEYQAA</sequence>
<reference evidence="2 3" key="1">
    <citation type="journal article" date="2019" name="Appl. Microbiol. Biotechnol.">
        <title>Differential efficiency of wild type rhizogenic strains for rol gene transformation of plants.</title>
        <authorList>
            <person name="Desmet S."/>
            <person name="De Keyser E."/>
            <person name="Van Vaerenbergh J."/>
            <person name="Baeyen S."/>
            <person name="Van Huylenbroeck J."/>
            <person name="Geelen D."/>
            <person name="Dhooghe E."/>
        </authorList>
    </citation>
    <scope>NUCLEOTIDE SEQUENCE [LARGE SCALE GENOMIC DNA]</scope>
    <source>
        <strain evidence="2 3">MAFF210266</strain>
    </source>
</reference>